<sequence length="473" mass="53375">MSNILKVTSPIGGYENGNNIKMNPTANAEVQGVQAPITPQKVSRPGGRDDAGQNSTQLKLNYESNFNHFIKLLNNSPDQVEDLMRLLMEKKELLVQAGMNKGTAEDIARFFSMIGLKEGNMSAFLKEQADMGIRYRGPFFDLLRQVFNNTDSVDLKAGLLDFVRRYGDMASGGHIMQSISELLEKCREQMFSKSAGELERMAARLKTGEQHVNGDTQKNAALLKEKILPFLNKYISATHDRGLLRQYTAHLAYQLARYENGSMDGLMQAFGKLMGFQGFKKVFGSMDEALIESVLRKASQTDEGWNKEFLNILRSGMNGDASTEGKMISQNFVHSMLLNESVYMPVLHLMLPMMVDGRLMYSELWVDPDDKGAAEDDEEDGRVVKALIKFDIEKLGFFDMFFVYKNGKMDMQLDFPDNLKGKEKEIRQNINRIMAENGIRLQNLVTGSSQESIPITEAFPKIYERKNGVNVRV</sequence>
<evidence type="ECO:0000313" key="1">
    <source>
        <dbReference type="EMBL" id="ODM04627.1"/>
    </source>
</evidence>
<gene>
    <name evidence="2" type="ORF">BEI59_33510</name>
    <name evidence="1" type="ORF">BEI61_05436</name>
    <name evidence="3" type="ORF">BEI63_21715</name>
</gene>
<evidence type="ECO:0000313" key="2">
    <source>
        <dbReference type="EMBL" id="ODR38690.1"/>
    </source>
</evidence>
<evidence type="ECO:0000313" key="3">
    <source>
        <dbReference type="EMBL" id="ODR50548.1"/>
    </source>
</evidence>
<dbReference type="EMBL" id="MEHA01000044">
    <property type="protein sequence ID" value="ODR38690.1"/>
    <property type="molecule type" value="Genomic_DNA"/>
</dbReference>
<dbReference type="Proteomes" id="UP000094869">
    <property type="component" value="Unassembled WGS sequence"/>
</dbReference>
<evidence type="ECO:0000313" key="5">
    <source>
        <dbReference type="Proteomes" id="UP000094271"/>
    </source>
</evidence>
<reference evidence="1 4" key="1">
    <citation type="submission" date="2016-07" db="EMBL/GenBank/DDBJ databases">
        <title>Characterization of isolates of Eisenbergiella tayi derived from blood cultures, using whole genome sequencing.</title>
        <authorList>
            <person name="Burdz T."/>
            <person name="Wiebe D."/>
            <person name="Huynh C."/>
            <person name="Bernard K."/>
        </authorList>
    </citation>
    <scope>NUCLEOTIDE SEQUENCE [LARGE SCALE GENOMIC DNA]</scope>
    <source>
        <strain evidence="1 4">NML 110608</strain>
    </source>
</reference>
<keyword evidence="6" id="KW-1185">Reference proteome</keyword>
<evidence type="ECO:0000313" key="6">
    <source>
        <dbReference type="Proteomes" id="UP000094869"/>
    </source>
</evidence>
<protein>
    <submittedName>
        <fullName evidence="1">Uncharacterized protein</fullName>
    </submittedName>
</protein>
<dbReference type="Proteomes" id="UP000094271">
    <property type="component" value="Unassembled WGS sequence"/>
</dbReference>
<reference evidence="2 5" key="3">
    <citation type="submission" date="2016-08" db="EMBL/GenBank/DDBJ databases">
        <authorList>
            <person name="Seilhamer J.J."/>
        </authorList>
    </citation>
    <scope>NUCLEOTIDE SEQUENCE [LARGE SCALE GENOMIC DNA]</scope>
    <source>
        <strain evidence="2 5">NML150140-1</strain>
    </source>
</reference>
<accession>A0A1E3A810</accession>
<organism evidence="1 4">
    <name type="scientific">Eisenbergiella tayi</name>
    <dbReference type="NCBI Taxonomy" id="1432052"/>
    <lineage>
        <taxon>Bacteria</taxon>
        <taxon>Bacillati</taxon>
        <taxon>Bacillota</taxon>
        <taxon>Clostridia</taxon>
        <taxon>Lachnospirales</taxon>
        <taxon>Lachnospiraceae</taxon>
        <taxon>Eisenbergiella</taxon>
    </lineage>
</organism>
<dbReference type="RefSeq" id="WP_069154720.1">
    <property type="nucleotide sequence ID" value="NZ_DBFYTW010000394.1"/>
</dbReference>
<reference evidence="3 6" key="2">
    <citation type="submission" date="2016-08" db="EMBL/GenBank/DDBJ databases">
        <title>Characterization of Isolates of Eisenbergiella tayi Derived from Blood Cultures, Using Whole Genome Sequencing.</title>
        <authorList>
            <person name="Bernier A.-M."/>
            <person name="Burdz T."/>
            <person name="Wiebe D."/>
            <person name="Bernard K."/>
        </authorList>
    </citation>
    <scope>NUCLEOTIDE SEQUENCE [LARGE SCALE GENOMIC DNA]</scope>
    <source>
        <strain evidence="3 6">NML120146</strain>
    </source>
</reference>
<evidence type="ECO:0000313" key="4">
    <source>
        <dbReference type="Proteomes" id="UP000094067"/>
    </source>
</evidence>
<dbReference type="Proteomes" id="UP000094067">
    <property type="component" value="Unassembled WGS sequence"/>
</dbReference>
<dbReference type="OrthoDB" id="1841645at2"/>
<dbReference type="AlphaFoldDB" id="A0A1E3A810"/>
<comment type="caution">
    <text evidence="1">The sequence shown here is derived from an EMBL/GenBank/DDBJ whole genome shotgun (WGS) entry which is preliminary data.</text>
</comment>
<dbReference type="EMBL" id="MEHD01000035">
    <property type="protein sequence ID" value="ODR50548.1"/>
    <property type="molecule type" value="Genomic_DNA"/>
</dbReference>
<dbReference type="EMBL" id="MCGH01000003">
    <property type="protein sequence ID" value="ODM04627.1"/>
    <property type="molecule type" value="Genomic_DNA"/>
</dbReference>
<name>A0A1E3A810_9FIRM</name>
<proteinExistence type="predicted"/>